<evidence type="ECO:0000313" key="3">
    <source>
        <dbReference type="EMBL" id="GGA85768.1"/>
    </source>
</evidence>
<dbReference type="PANTHER" id="PTHR33164">
    <property type="entry name" value="TRANSCRIPTIONAL REGULATOR, MARR FAMILY"/>
    <property type="match status" value="1"/>
</dbReference>
<proteinExistence type="predicted"/>
<dbReference type="EMBL" id="BMEY01000018">
    <property type="protein sequence ID" value="GGA85768.1"/>
    <property type="molecule type" value="Genomic_DNA"/>
</dbReference>
<dbReference type="PANTHER" id="PTHR33164:SF43">
    <property type="entry name" value="HTH-TYPE TRANSCRIPTIONAL REPRESSOR YETL"/>
    <property type="match status" value="1"/>
</dbReference>
<dbReference type="InterPro" id="IPR000835">
    <property type="entry name" value="HTH_MarR-typ"/>
</dbReference>
<dbReference type="SMART" id="SM00347">
    <property type="entry name" value="HTH_MARR"/>
    <property type="match status" value="1"/>
</dbReference>
<organism evidence="3 4">
    <name type="scientific">Ornithinibacillus halotolerans</name>
    <dbReference type="NCBI Taxonomy" id="1274357"/>
    <lineage>
        <taxon>Bacteria</taxon>
        <taxon>Bacillati</taxon>
        <taxon>Bacillota</taxon>
        <taxon>Bacilli</taxon>
        <taxon>Bacillales</taxon>
        <taxon>Bacillaceae</taxon>
        <taxon>Ornithinibacillus</taxon>
    </lineage>
</organism>
<accession>A0A916WCL7</accession>
<sequence length="143" mass="16700">MELKVLVERYQTAINQVYRRINIILKEQIHADITTDQFSTLHYIFKNNTCTSTDIAGEFGVGKSAVTAQINRLYEKELIERNRDDTDRRVVYLSVTPKGTEFIVQTEKALFEVIGKYLQNFNEDEIYTFIHSLEKLAKVMNED</sequence>
<dbReference type="PRINTS" id="PR00598">
    <property type="entry name" value="HTHMARR"/>
</dbReference>
<dbReference type="GO" id="GO:0006950">
    <property type="term" value="P:response to stress"/>
    <property type="evidence" value="ECO:0007669"/>
    <property type="project" value="TreeGrafter"/>
</dbReference>
<dbReference type="Pfam" id="PF01047">
    <property type="entry name" value="MarR"/>
    <property type="match status" value="1"/>
</dbReference>
<dbReference type="InterPro" id="IPR039422">
    <property type="entry name" value="MarR/SlyA-like"/>
</dbReference>
<dbReference type="InterPro" id="IPR036388">
    <property type="entry name" value="WH-like_DNA-bd_sf"/>
</dbReference>
<protein>
    <submittedName>
        <fullName evidence="3">Transcriptional regulator (MarR family)</fullName>
    </submittedName>
</protein>
<dbReference type="GO" id="GO:0003677">
    <property type="term" value="F:DNA binding"/>
    <property type="evidence" value="ECO:0007669"/>
    <property type="project" value="UniProtKB-KW"/>
</dbReference>
<dbReference type="InterPro" id="IPR036390">
    <property type="entry name" value="WH_DNA-bd_sf"/>
</dbReference>
<dbReference type="Proteomes" id="UP000613512">
    <property type="component" value="Unassembled WGS sequence"/>
</dbReference>
<feature type="domain" description="HTH marR-type" evidence="2">
    <location>
        <begin position="1"/>
        <end position="138"/>
    </location>
</feature>
<dbReference type="RefSeq" id="WP_188385584.1">
    <property type="nucleotide sequence ID" value="NZ_BMEY01000018.1"/>
</dbReference>
<evidence type="ECO:0000313" key="4">
    <source>
        <dbReference type="Proteomes" id="UP000613512"/>
    </source>
</evidence>
<evidence type="ECO:0000259" key="2">
    <source>
        <dbReference type="PROSITE" id="PS50995"/>
    </source>
</evidence>
<dbReference type="AlphaFoldDB" id="A0A916WCL7"/>
<comment type="caution">
    <text evidence="3">The sequence shown here is derived from an EMBL/GenBank/DDBJ whole genome shotgun (WGS) entry which is preliminary data.</text>
</comment>
<reference evidence="3" key="2">
    <citation type="submission" date="2020-09" db="EMBL/GenBank/DDBJ databases">
        <authorList>
            <person name="Sun Q."/>
            <person name="Zhou Y."/>
        </authorList>
    </citation>
    <scope>NUCLEOTIDE SEQUENCE</scope>
    <source>
        <strain evidence="3">CGMCC 1.12408</strain>
    </source>
</reference>
<dbReference type="SUPFAM" id="SSF46785">
    <property type="entry name" value="Winged helix' DNA-binding domain"/>
    <property type="match status" value="1"/>
</dbReference>
<dbReference type="GO" id="GO:0003700">
    <property type="term" value="F:DNA-binding transcription factor activity"/>
    <property type="evidence" value="ECO:0007669"/>
    <property type="project" value="InterPro"/>
</dbReference>
<dbReference type="Gene3D" id="1.10.10.10">
    <property type="entry name" value="Winged helix-like DNA-binding domain superfamily/Winged helix DNA-binding domain"/>
    <property type="match status" value="1"/>
</dbReference>
<reference evidence="3" key="1">
    <citation type="journal article" date="2014" name="Int. J. Syst. Evol. Microbiol.">
        <title>Complete genome sequence of Corynebacterium casei LMG S-19264T (=DSM 44701T), isolated from a smear-ripened cheese.</title>
        <authorList>
            <consortium name="US DOE Joint Genome Institute (JGI-PGF)"/>
            <person name="Walter F."/>
            <person name="Albersmeier A."/>
            <person name="Kalinowski J."/>
            <person name="Ruckert C."/>
        </authorList>
    </citation>
    <scope>NUCLEOTIDE SEQUENCE</scope>
    <source>
        <strain evidence="3">CGMCC 1.12408</strain>
    </source>
</reference>
<dbReference type="PROSITE" id="PS50995">
    <property type="entry name" value="HTH_MARR_2"/>
    <property type="match status" value="1"/>
</dbReference>
<keyword evidence="1" id="KW-0238">DNA-binding</keyword>
<keyword evidence="4" id="KW-1185">Reference proteome</keyword>
<gene>
    <name evidence="3" type="ORF">GCM10008025_30950</name>
</gene>
<evidence type="ECO:0000256" key="1">
    <source>
        <dbReference type="ARBA" id="ARBA00023125"/>
    </source>
</evidence>
<name>A0A916WCL7_9BACI</name>